<dbReference type="PANTHER" id="PTHR30565">
    <property type="entry name" value="PROTEIN YCIF"/>
    <property type="match status" value="1"/>
</dbReference>
<evidence type="ECO:0000313" key="3">
    <source>
        <dbReference type="Proteomes" id="UP000236728"/>
    </source>
</evidence>
<dbReference type="InterPro" id="IPR009078">
    <property type="entry name" value="Ferritin-like_SF"/>
</dbReference>
<dbReference type="SUPFAM" id="SSF47240">
    <property type="entry name" value="Ferritin-like"/>
    <property type="match status" value="1"/>
</dbReference>
<dbReference type="Pfam" id="PF05974">
    <property type="entry name" value="DUF892"/>
    <property type="match status" value="1"/>
</dbReference>
<dbReference type="InterPro" id="IPR047114">
    <property type="entry name" value="YciF"/>
</dbReference>
<feature type="coiled-coil region" evidence="1">
    <location>
        <begin position="54"/>
        <end position="81"/>
    </location>
</feature>
<gene>
    <name evidence="2" type="ORF">SAMN05421819_3608</name>
</gene>
<evidence type="ECO:0000313" key="2">
    <source>
        <dbReference type="EMBL" id="SEG57002.1"/>
    </source>
</evidence>
<organism evidence="2 3">
    <name type="scientific">Bryocella elongata</name>
    <dbReference type="NCBI Taxonomy" id="863522"/>
    <lineage>
        <taxon>Bacteria</taxon>
        <taxon>Pseudomonadati</taxon>
        <taxon>Acidobacteriota</taxon>
        <taxon>Terriglobia</taxon>
        <taxon>Terriglobales</taxon>
        <taxon>Acidobacteriaceae</taxon>
        <taxon>Bryocella</taxon>
    </lineage>
</organism>
<dbReference type="InterPro" id="IPR012347">
    <property type="entry name" value="Ferritin-like"/>
</dbReference>
<dbReference type="RefSeq" id="WP_103934451.1">
    <property type="nucleotide sequence ID" value="NZ_FNVA01000006.1"/>
</dbReference>
<proteinExistence type="predicted"/>
<keyword evidence="1" id="KW-0175">Coiled coil</keyword>
<reference evidence="2 3" key="1">
    <citation type="submission" date="2016-10" db="EMBL/GenBank/DDBJ databases">
        <authorList>
            <person name="de Groot N.N."/>
        </authorList>
    </citation>
    <scope>NUCLEOTIDE SEQUENCE [LARGE SCALE GENOMIC DNA]</scope>
    <source>
        <strain evidence="2 3">DSM 22489</strain>
    </source>
</reference>
<dbReference type="Gene3D" id="1.20.1260.10">
    <property type="match status" value="1"/>
</dbReference>
<dbReference type="EMBL" id="FNVA01000006">
    <property type="protein sequence ID" value="SEG57002.1"/>
    <property type="molecule type" value="Genomic_DNA"/>
</dbReference>
<dbReference type="InterPro" id="IPR010287">
    <property type="entry name" value="DUF892_YciF-like"/>
</dbReference>
<dbReference type="OrthoDB" id="9795056at2"/>
<dbReference type="PANTHER" id="PTHR30565:SF9">
    <property type="entry name" value="PROTEIN YCIF"/>
    <property type="match status" value="1"/>
</dbReference>
<dbReference type="AlphaFoldDB" id="A0A1H6B8P3"/>
<evidence type="ECO:0000256" key="1">
    <source>
        <dbReference type="SAM" id="Coils"/>
    </source>
</evidence>
<name>A0A1H6B8P3_9BACT</name>
<accession>A0A1H6B8P3</accession>
<keyword evidence="3" id="KW-1185">Reference proteome</keyword>
<dbReference type="Proteomes" id="UP000236728">
    <property type="component" value="Unassembled WGS sequence"/>
</dbReference>
<sequence length="169" mass="18608">MGVFTPDVHTLRELYKAELERALNMEKQIAEKGLPAMIKAATSSELSSAFQSHLQETQAQIQRLERILDEVEGEANEGKCKVISQLISSAYSEVGDATDPMLRDVVLIAAGNQVEHHEIAVYGTLRTWAEVLGEREHAEVLERTLEEEKAADAKLTALASQINVEVPVA</sequence>
<protein>
    <submittedName>
        <fullName evidence="2">Ferritin-like metal-binding protein YciE</fullName>
    </submittedName>
</protein>